<feature type="transmembrane region" description="Helical" evidence="1">
    <location>
        <begin position="394"/>
        <end position="414"/>
    </location>
</feature>
<dbReference type="EMBL" id="CAJNDS010002435">
    <property type="protein sequence ID" value="CAE7473118.1"/>
    <property type="molecule type" value="Genomic_DNA"/>
</dbReference>
<organism evidence="2 3">
    <name type="scientific">Symbiodinium natans</name>
    <dbReference type="NCBI Taxonomy" id="878477"/>
    <lineage>
        <taxon>Eukaryota</taxon>
        <taxon>Sar</taxon>
        <taxon>Alveolata</taxon>
        <taxon>Dinophyceae</taxon>
        <taxon>Suessiales</taxon>
        <taxon>Symbiodiniaceae</taxon>
        <taxon>Symbiodinium</taxon>
    </lineage>
</organism>
<feature type="transmembrane region" description="Helical" evidence="1">
    <location>
        <begin position="313"/>
        <end position="335"/>
    </location>
</feature>
<evidence type="ECO:0000313" key="2">
    <source>
        <dbReference type="EMBL" id="CAE7473118.1"/>
    </source>
</evidence>
<dbReference type="AlphaFoldDB" id="A0A812SDI8"/>
<feature type="transmembrane region" description="Helical" evidence="1">
    <location>
        <begin position="347"/>
        <end position="368"/>
    </location>
</feature>
<reference evidence="2" key="1">
    <citation type="submission" date="2021-02" db="EMBL/GenBank/DDBJ databases">
        <authorList>
            <person name="Dougan E. K."/>
            <person name="Rhodes N."/>
            <person name="Thang M."/>
            <person name="Chan C."/>
        </authorList>
    </citation>
    <scope>NUCLEOTIDE SEQUENCE</scope>
</reference>
<evidence type="ECO:0000256" key="1">
    <source>
        <dbReference type="SAM" id="Phobius"/>
    </source>
</evidence>
<gene>
    <name evidence="2" type="primary">serS</name>
    <name evidence="2" type="ORF">SNAT2548_LOCUS26580</name>
</gene>
<sequence length="679" mass="75411">MSAAKLEKKIWNLEQRLREEFRVELSRALALCAAKVQHLETEVLLLKGEKPSSSPARDGVAVDVSKDGIARLPGNALGEADVVPVARMAWPESTEAQQEGFVAKDECVDWVPLEPVAFLESTWNLVLVLGFTDAGWLDIIISCLLLVASAGLQIAFSLILLSPDFLGEPFSTHITSAERWRAGVAHDYRHMDLAETSLVSRVCNKDESLIVSWKCLIDHWQKGKHFVLPFDVTARDGQATLLDQIDAFLGIIQPLDMSLGILLCMLCILLWCLYLCNEFQAIGLSLEAILQVPRRAYTSFDHGRFETMSYWRFASYCLARLTRGVIAGFLLYAGILWLGNTTSITDLMLNAVALGAVLDVDEMFFAALMPKKIQIKIQDLEAIKINYTRRRSQLEAFLLLLIMSGLMLWPWFYLVEPLGNHMLEVKRTLCGGQQDFVVGINSNQFLTVGRETVQYTSNRNASLIELAVRDLAFGDSGSSRYILMPEETSAFDSKLTEPMSAAAASILACDDFDLYYLEGQAPPANYAPYWWNTAPGLGFSEQSTCAEMKLRYQELATVLDTLNCTDAPADSPAWQLFWDQYPISISSAMGVTNQTQKDGLRAFAEAMKSAGCASLAGPDEYEELTQIRFCDGHATLWSPLSVLCPKTCCNDADSTYCPSSCACVDKDEDRYTANKGQQM</sequence>
<feature type="transmembrane region" description="Helical" evidence="1">
    <location>
        <begin position="139"/>
        <end position="161"/>
    </location>
</feature>
<keyword evidence="1" id="KW-1133">Transmembrane helix</keyword>
<evidence type="ECO:0000313" key="3">
    <source>
        <dbReference type="Proteomes" id="UP000604046"/>
    </source>
</evidence>
<name>A0A812SDI8_9DINO</name>
<proteinExistence type="predicted"/>
<keyword evidence="1" id="KW-0812">Transmembrane</keyword>
<dbReference type="Proteomes" id="UP000604046">
    <property type="component" value="Unassembled WGS sequence"/>
</dbReference>
<accession>A0A812SDI8</accession>
<feature type="transmembrane region" description="Helical" evidence="1">
    <location>
        <begin position="257"/>
        <end position="276"/>
    </location>
</feature>
<comment type="caution">
    <text evidence="2">The sequence shown here is derived from an EMBL/GenBank/DDBJ whole genome shotgun (WGS) entry which is preliminary data.</text>
</comment>
<keyword evidence="1" id="KW-0472">Membrane</keyword>
<keyword evidence="3" id="KW-1185">Reference proteome</keyword>
<dbReference type="OrthoDB" id="415518at2759"/>
<protein>
    <submittedName>
        <fullName evidence="2">SerS protein</fullName>
    </submittedName>
</protein>